<dbReference type="Gramene" id="CDP17871">
    <property type="protein sequence ID" value="CDP17871"/>
    <property type="gene ID" value="GSCOC_T00011551001"/>
</dbReference>
<dbReference type="AlphaFoldDB" id="A0A068VAV3"/>
<gene>
    <name evidence="1" type="ORF">GSCOC_T00011551001</name>
</gene>
<dbReference type="EMBL" id="HG739269">
    <property type="protein sequence ID" value="CDP17871.1"/>
    <property type="molecule type" value="Genomic_DNA"/>
</dbReference>
<accession>A0A068VAV3</accession>
<evidence type="ECO:0000313" key="1">
    <source>
        <dbReference type="EMBL" id="CDP17871.1"/>
    </source>
</evidence>
<dbReference type="InParanoid" id="A0A068VAV3"/>
<evidence type="ECO:0000313" key="2">
    <source>
        <dbReference type="Proteomes" id="UP000295252"/>
    </source>
</evidence>
<keyword evidence="2" id="KW-1185">Reference proteome</keyword>
<dbReference type="Proteomes" id="UP000295252">
    <property type="component" value="Unassembled WGS sequence"/>
</dbReference>
<reference evidence="2" key="1">
    <citation type="journal article" date="2014" name="Science">
        <title>The coffee genome provides insight into the convergent evolution of caffeine biosynthesis.</title>
        <authorList>
            <person name="Denoeud F."/>
            <person name="Carretero-Paulet L."/>
            <person name="Dereeper A."/>
            <person name="Droc G."/>
            <person name="Guyot R."/>
            <person name="Pietrella M."/>
            <person name="Zheng C."/>
            <person name="Alberti A."/>
            <person name="Anthony F."/>
            <person name="Aprea G."/>
            <person name="Aury J.M."/>
            <person name="Bento P."/>
            <person name="Bernard M."/>
            <person name="Bocs S."/>
            <person name="Campa C."/>
            <person name="Cenci A."/>
            <person name="Combes M.C."/>
            <person name="Crouzillat D."/>
            <person name="Da Silva C."/>
            <person name="Daddiego L."/>
            <person name="De Bellis F."/>
            <person name="Dussert S."/>
            <person name="Garsmeur O."/>
            <person name="Gayraud T."/>
            <person name="Guignon V."/>
            <person name="Jahn K."/>
            <person name="Jamilloux V."/>
            <person name="Joet T."/>
            <person name="Labadie K."/>
            <person name="Lan T."/>
            <person name="Leclercq J."/>
            <person name="Lepelley M."/>
            <person name="Leroy T."/>
            <person name="Li L.T."/>
            <person name="Librado P."/>
            <person name="Lopez L."/>
            <person name="Munoz A."/>
            <person name="Noel B."/>
            <person name="Pallavicini A."/>
            <person name="Perrotta G."/>
            <person name="Poncet V."/>
            <person name="Pot D."/>
            <person name="Priyono X."/>
            <person name="Rigoreau M."/>
            <person name="Rouard M."/>
            <person name="Rozas J."/>
            <person name="Tranchant-Dubreuil C."/>
            <person name="VanBuren R."/>
            <person name="Zhang Q."/>
            <person name="Andrade A.C."/>
            <person name="Argout X."/>
            <person name="Bertrand B."/>
            <person name="de Kochko A."/>
            <person name="Graziosi G."/>
            <person name="Henry R.J."/>
            <person name="Jayarama X."/>
            <person name="Ming R."/>
            <person name="Nagai C."/>
            <person name="Rounsley S."/>
            <person name="Sankoff D."/>
            <person name="Giuliano G."/>
            <person name="Albert V.A."/>
            <person name="Wincker P."/>
            <person name="Lashermes P."/>
        </authorList>
    </citation>
    <scope>NUCLEOTIDE SEQUENCE [LARGE SCALE GENOMIC DNA]</scope>
    <source>
        <strain evidence="2">cv. DH200-94</strain>
    </source>
</reference>
<sequence length="61" mass="7090">MEILIHIIEPGSVLRGRINLVGKYSSCGWLSAGERECPFLVRGTCYEKYLLQIRCHFFLWS</sequence>
<organism evidence="1 2">
    <name type="scientific">Coffea canephora</name>
    <name type="common">Robusta coffee</name>
    <dbReference type="NCBI Taxonomy" id="49390"/>
    <lineage>
        <taxon>Eukaryota</taxon>
        <taxon>Viridiplantae</taxon>
        <taxon>Streptophyta</taxon>
        <taxon>Embryophyta</taxon>
        <taxon>Tracheophyta</taxon>
        <taxon>Spermatophyta</taxon>
        <taxon>Magnoliopsida</taxon>
        <taxon>eudicotyledons</taxon>
        <taxon>Gunneridae</taxon>
        <taxon>Pentapetalae</taxon>
        <taxon>asterids</taxon>
        <taxon>lamiids</taxon>
        <taxon>Gentianales</taxon>
        <taxon>Rubiaceae</taxon>
        <taxon>Ixoroideae</taxon>
        <taxon>Gardenieae complex</taxon>
        <taxon>Bertiereae - Coffeeae clade</taxon>
        <taxon>Coffeeae</taxon>
        <taxon>Coffea</taxon>
    </lineage>
</organism>
<proteinExistence type="predicted"/>
<protein>
    <submittedName>
        <fullName evidence="1">DH200=94 genomic scaffold, scaffold_185</fullName>
    </submittedName>
</protein>
<name>A0A068VAV3_COFCA</name>